<feature type="domain" description="RDRP helical" evidence="3">
    <location>
        <begin position="105"/>
        <end position="182"/>
    </location>
</feature>
<keyword evidence="4" id="KW-0548">Nucleotidyltransferase</keyword>
<organism evidence="4 5">
    <name type="scientific">Forsythia ovata</name>
    <dbReference type="NCBI Taxonomy" id="205694"/>
    <lineage>
        <taxon>Eukaryota</taxon>
        <taxon>Viridiplantae</taxon>
        <taxon>Streptophyta</taxon>
        <taxon>Embryophyta</taxon>
        <taxon>Tracheophyta</taxon>
        <taxon>Spermatophyta</taxon>
        <taxon>Magnoliopsida</taxon>
        <taxon>eudicotyledons</taxon>
        <taxon>Gunneridae</taxon>
        <taxon>Pentapetalae</taxon>
        <taxon>asterids</taxon>
        <taxon>lamiids</taxon>
        <taxon>Lamiales</taxon>
        <taxon>Oleaceae</taxon>
        <taxon>Forsythieae</taxon>
        <taxon>Forsythia</taxon>
    </lineage>
</organism>
<evidence type="ECO:0000313" key="4">
    <source>
        <dbReference type="EMBL" id="KAL2457175.1"/>
    </source>
</evidence>
<evidence type="ECO:0000256" key="1">
    <source>
        <dbReference type="SAM" id="MobiDB-lite"/>
    </source>
</evidence>
<keyword evidence="4" id="KW-0808">Transferase</keyword>
<dbReference type="InterPro" id="IPR057590">
    <property type="entry name" value="PH_RDR1/2-like"/>
</dbReference>
<dbReference type="InterPro" id="IPR058751">
    <property type="entry name" value="RDRP_helical"/>
</dbReference>
<dbReference type="AlphaFoldDB" id="A0ABD1NZZ2"/>
<gene>
    <name evidence="4" type="ORF">Fot_56422</name>
</gene>
<dbReference type="Pfam" id="PF26252">
    <property type="entry name" value="RdRP_helical"/>
    <property type="match status" value="1"/>
</dbReference>
<dbReference type="Proteomes" id="UP001604277">
    <property type="component" value="Unassembled WGS sequence"/>
</dbReference>
<evidence type="ECO:0000313" key="5">
    <source>
        <dbReference type="Proteomes" id="UP001604277"/>
    </source>
</evidence>
<proteinExistence type="predicted"/>
<name>A0ABD1NZZ2_9LAMI</name>
<accession>A0ABD1NZZ2</accession>
<dbReference type="PANTHER" id="PTHR23079">
    <property type="entry name" value="RNA-DEPENDENT RNA POLYMERASE"/>
    <property type="match status" value="1"/>
</dbReference>
<dbReference type="GO" id="GO:0003968">
    <property type="term" value="F:RNA-directed RNA polymerase activity"/>
    <property type="evidence" value="ECO:0007669"/>
    <property type="project" value="UniProtKB-KW"/>
</dbReference>
<keyword evidence="5" id="KW-1185">Reference proteome</keyword>
<feature type="region of interest" description="Disordered" evidence="1">
    <location>
        <begin position="1"/>
        <end position="20"/>
    </location>
</feature>
<evidence type="ECO:0000259" key="3">
    <source>
        <dbReference type="Pfam" id="PF26252"/>
    </source>
</evidence>
<evidence type="ECO:0000259" key="2">
    <source>
        <dbReference type="Pfam" id="PF24823"/>
    </source>
</evidence>
<dbReference type="Pfam" id="PF24823">
    <property type="entry name" value="PH_RDR2"/>
    <property type="match status" value="1"/>
</dbReference>
<dbReference type="EMBL" id="JBFOLJ010000044">
    <property type="protein sequence ID" value="KAL2457175.1"/>
    <property type="molecule type" value="Genomic_DNA"/>
</dbReference>
<dbReference type="InterPro" id="IPR007855">
    <property type="entry name" value="RDRP"/>
</dbReference>
<comment type="caution">
    <text evidence="4">The sequence shown here is derived from an EMBL/GenBank/DDBJ whole genome shotgun (WGS) entry which is preliminary data.</text>
</comment>
<keyword evidence="4" id="KW-0696">RNA-directed RNA polymerase</keyword>
<dbReference type="PANTHER" id="PTHR23079:SF1">
    <property type="entry name" value="RNA-DEPENDENT RNA POLYMERASE 1"/>
    <property type="match status" value="1"/>
</dbReference>
<reference evidence="5" key="1">
    <citation type="submission" date="2024-07" db="EMBL/GenBank/DDBJ databases">
        <title>Two chromosome-level genome assemblies of Korean endemic species Abeliophyllum distichum and Forsythia ovata (Oleaceae).</title>
        <authorList>
            <person name="Jang H."/>
        </authorList>
    </citation>
    <scope>NUCLEOTIDE SEQUENCE [LARGE SCALE GENOMIC DNA]</scope>
</reference>
<sequence>MEVSSISGDTTSGNSASQSVPRMPPSFLFLNFHLSTIKEAPDDQLIRTTDFTPSCIGKSSGLCLQLPHRMNLPNFADNFANYKESESQFSLETGSPFCHNSSLVPIMHPPEGIKLPCNILFKICTLVQYGCLPGPNLDANFFRLVDPQRIDVRYIEYALEKLYDLKECCYDPVSWLTEQYDKYGKMRVRWEVLYELTAFF</sequence>
<protein>
    <submittedName>
        <fullName evidence="4">RNA-dependent RNA polymerase 1</fullName>
    </submittedName>
</protein>
<feature type="domain" description="RDR1/2-like PH-like" evidence="2">
    <location>
        <begin position="37"/>
        <end position="89"/>
    </location>
</feature>